<feature type="chain" id="PRO_5015712587" evidence="2">
    <location>
        <begin position="21"/>
        <end position="197"/>
    </location>
</feature>
<gene>
    <name evidence="3" type="ORF">C8N34_103171</name>
</gene>
<dbReference type="Pfam" id="PF03922">
    <property type="entry name" value="OmpW"/>
    <property type="match status" value="1"/>
</dbReference>
<dbReference type="GO" id="GO:0055085">
    <property type="term" value="P:transmembrane transport"/>
    <property type="evidence" value="ECO:0007669"/>
    <property type="project" value="TreeGrafter"/>
</dbReference>
<keyword evidence="2" id="KW-0732">Signal</keyword>
<dbReference type="InterPro" id="IPR005618">
    <property type="entry name" value="OMPW"/>
</dbReference>
<feature type="signal peptide" evidence="2">
    <location>
        <begin position="1"/>
        <end position="20"/>
    </location>
</feature>
<evidence type="ECO:0000256" key="1">
    <source>
        <dbReference type="ARBA" id="ARBA00009330"/>
    </source>
</evidence>
<accession>A0A2T6B6G4</accession>
<dbReference type="SUPFAM" id="SSF56925">
    <property type="entry name" value="OMPA-like"/>
    <property type="match status" value="1"/>
</dbReference>
<dbReference type="InterPro" id="IPR011250">
    <property type="entry name" value="OMP/PagP_B-barrel"/>
</dbReference>
<protein>
    <submittedName>
        <fullName evidence="3">Outer membrane protein</fullName>
    </submittedName>
</protein>
<dbReference type="RefSeq" id="WP_108128203.1">
    <property type="nucleotide sequence ID" value="NZ_QBKP01000003.1"/>
</dbReference>
<keyword evidence="4" id="KW-1185">Reference proteome</keyword>
<organism evidence="3 4">
    <name type="scientific">Gemmobacter caeni</name>
    <dbReference type="NCBI Taxonomy" id="589035"/>
    <lineage>
        <taxon>Bacteria</taxon>
        <taxon>Pseudomonadati</taxon>
        <taxon>Pseudomonadota</taxon>
        <taxon>Alphaproteobacteria</taxon>
        <taxon>Rhodobacterales</taxon>
        <taxon>Paracoccaceae</taxon>
        <taxon>Gemmobacter</taxon>
    </lineage>
</organism>
<comment type="similarity">
    <text evidence="1">Belongs to the OmpW/AlkL family.</text>
</comment>
<dbReference type="OrthoDB" id="9807574at2"/>
<dbReference type="Gene3D" id="2.40.160.20">
    <property type="match status" value="1"/>
</dbReference>
<dbReference type="Proteomes" id="UP000244224">
    <property type="component" value="Unassembled WGS sequence"/>
</dbReference>
<dbReference type="PANTHER" id="PTHR36920:SF1">
    <property type="entry name" value="OUTER MEMBRANE PROTEIN W"/>
    <property type="match status" value="1"/>
</dbReference>
<comment type="caution">
    <text evidence="3">The sequence shown here is derived from an EMBL/GenBank/DDBJ whole genome shotgun (WGS) entry which is preliminary data.</text>
</comment>
<proteinExistence type="inferred from homology"/>
<evidence type="ECO:0000313" key="3">
    <source>
        <dbReference type="EMBL" id="PTX51669.1"/>
    </source>
</evidence>
<name>A0A2T6B6G4_9RHOB</name>
<evidence type="ECO:0000313" key="4">
    <source>
        <dbReference type="Proteomes" id="UP000244224"/>
    </source>
</evidence>
<dbReference type="GO" id="GO:0019867">
    <property type="term" value="C:outer membrane"/>
    <property type="evidence" value="ECO:0007669"/>
    <property type="project" value="InterPro"/>
</dbReference>
<dbReference type="EMBL" id="QBKP01000003">
    <property type="protein sequence ID" value="PTX51669.1"/>
    <property type="molecule type" value="Genomic_DNA"/>
</dbReference>
<reference evidence="3 4" key="1">
    <citation type="submission" date="2018-04" db="EMBL/GenBank/DDBJ databases">
        <title>Genomic Encyclopedia of Archaeal and Bacterial Type Strains, Phase II (KMG-II): from individual species to whole genera.</title>
        <authorList>
            <person name="Goeker M."/>
        </authorList>
    </citation>
    <scope>NUCLEOTIDE SEQUENCE [LARGE SCALE GENOMIC DNA]</scope>
    <source>
        <strain evidence="3 4">DSM 21823</strain>
    </source>
</reference>
<evidence type="ECO:0000256" key="2">
    <source>
        <dbReference type="SAM" id="SignalP"/>
    </source>
</evidence>
<dbReference type="AlphaFoldDB" id="A0A2T6B6G4"/>
<sequence length="197" mass="20755">MKTLAYALLATAALTAPALAQSAGDMTLGLGIGYVAPKSNNGTLAGAPADVGDNARPTITFEYFVRDNIGIELLGALPFKHKVNVGGAYAGNTKHLPPTITVNWHIPTSGPITPFAGLGLNYTTFFEESSPLGDLKIDDSFGLAAHVGMDYALNDKAALRMDLRYIDIDADVKLNGTKIGKVNIDPVVAGISYIMKF</sequence>
<dbReference type="PANTHER" id="PTHR36920">
    <property type="match status" value="1"/>
</dbReference>